<proteinExistence type="evidence at transcript level"/>
<sequence length="1062" mass="118638">MAQPFDGSYIQILYATDGCAITDSLMILSGQKTFREIYVVSYAWSEDLNDVFNMTPTGNLPMMADEDLDLSAGAGDGAQFSHHHLAAVLLEHGTHLSFCLLGGLPFTMEREGCKPRTHPVFFCRLQTPMESIALARAILYGDPLSTGLLLDCLDEERTFALHDDLILALAINTKQLVPRLGCTTDSAQYDPNPETSIKTLSGYMNGRRGLTSMYIHHEQAVLATFRRIYGINPTPFWFVAKFGPGEKTLVLATRYYLLQATQLSHTGACYDLQAVKDFICTYNVNVTDNTSGLDVSNLASFATFSRFCCQSGYARGSAAAHICDYIHYRITADISEISTLGEYIAADRQSLRISDGEFITYIYLAHFESFNHRQVRDHLRSVTLTDIALIKDVVSASSLKRSTIENFFSHIRAQLHISNYISQCVNPHVVVINEKLGRVYAASKTYPSLTAQSGGYIGMCDVAGAFIKLIDGVENSIARRGWPYNITSQTQGIYSQHDYPSGDTTTVSSSLSRRLLHLVASTSPSEQLISPVNVLLGRRDLHRPIPVYRISLPEHKQAFAVIHQDDWSIVTRRIQSVNSLNLLPESLKNITDEHTAALRDAYLTHVMHQRLDGSTSGLASSIPSSTMYINRNEIFNGGLLISNIILDIDFCLKQPIPLPVLHTAMRGFRAGVIEALSLLLSEAVTDWTSHPCYFYKTSCPPQPRHTICDIESQDINEIQDFMWDADIIEQDLTLNELHYEGAYDLNFKVSEDVVNMESKEQLGKLDTAYVCGCTEKLGFRVAIPIPPPYLFFGSDTLKGMARIIQQAVMIERTFAETMYPYLKDFSFIDTGVYGHGHSLRLPFFSKVGDGGLFNGLLLPFYVVPIGCKDLETFLYAHTDPNNFHFHAMPAYETPTHILTGLGGEYLSFFERKAASHRTAALSGKTSLRAALQKLHIQPDSPESIETFITDIVLDTITGYIRVHFPDYDTDYQAITVRTVVLKPEWILLQVVRTGCYSTRMQGFQCLRYKHMRGSRNSARTFVALSVDTYNRVCASLSQQCFATKCGNNKFSTIFTVEVASTC</sequence>
<keyword evidence="7" id="KW-0067">ATP-binding</keyword>
<gene>
    <name evidence="7" type="primary">UL52</name>
</gene>
<evidence type="ECO:0000313" key="8">
    <source>
        <dbReference type="EMBL" id="ANG65540.1"/>
    </source>
</evidence>
<keyword evidence="7" id="KW-0547">Nucleotide-binding</keyword>
<accession>D1FXS9</accession>
<reference evidence="8 10" key="3">
    <citation type="submission" date="2015-04" db="EMBL/GenBank/DDBJ databases">
        <title>Diversity among historical and modern clinical isolates of feline herpesvirus 1.</title>
        <authorList>
            <person name="Vaz P.K."/>
            <person name="Job N."/>
            <person name="Horsington J."/>
            <person name="Hartley C.A."/>
            <person name="Ficorilli N."/>
            <person name="Browning G.F."/>
            <person name="Devlin J.M."/>
        </authorList>
    </citation>
    <scope>NUCLEOTIDE SEQUENCE [LARGE SCALE GENOMIC DNA]</scope>
    <source>
        <strain evidence="8">Feligen</strain>
    </source>
</reference>
<protein>
    <submittedName>
        <fullName evidence="7">Helicase-primase primase subunit</fullName>
    </submittedName>
</protein>
<reference evidence="7 11" key="2">
    <citation type="journal article" date="2010" name="Virology">
        <title>Complete genomic sequence and an infectious BAC clone of feline herpesvirus-1 (FHV-1).</title>
        <authorList>
            <person name="Tai S.H."/>
            <person name="Niikura M."/>
            <person name="Cheng H.H."/>
            <person name="Kruger J.M."/>
            <person name="Wise A.G."/>
            <person name="Maes R.K."/>
        </authorList>
    </citation>
    <scope>NUCLEOTIDE SEQUENCE [LARGE SCALE GENOMIC DNA]</scope>
    <source>
        <strain evidence="7">C-27</strain>
    </source>
</reference>
<name>D1FXS9_FHV1</name>
<dbReference type="Proteomes" id="UP000149016">
    <property type="component" value="Segment"/>
</dbReference>
<dbReference type="RefSeq" id="YP_003331526.1">
    <property type="nucleotide sequence ID" value="NC_013590.2"/>
</dbReference>
<dbReference type="GO" id="GO:0039686">
    <property type="term" value="P:bidirectional double-stranded viral DNA replication"/>
    <property type="evidence" value="ECO:0007669"/>
    <property type="project" value="InterPro"/>
</dbReference>
<evidence type="ECO:0000256" key="1">
    <source>
        <dbReference type="ARBA" id="ARBA00022562"/>
    </source>
</evidence>
<dbReference type="EMBL" id="FJ478159">
    <property type="protein sequence ID" value="ACT88305.1"/>
    <property type="molecule type" value="Genomic_DNA"/>
</dbReference>
<dbReference type="GO" id="GO:0008270">
    <property type="term" value="F:zinc ion binding"/>
    <property type="evidence" value="ECO:0007669"/>
    <property type="project" value="UniProtKB-KW"/>
</dbReference>
<organismHost>
    <name type="scientific">Felidae</name>
    <name type="common">cat family</name>
    <dbReference type="NCBI Taxonomy" id="9681"/>
</organismHost>
<evidence type="ECO:0000256" key="2">
    <source>
        <dbReference type="ARBA" id="ARBA00022679"/>
    </source>
</evidence>
<dbReference type="HAMAP" id="MF_04011">
    <property type="entry name" value="HSV_PRIM"/>
    <property type="match status" value="1"/>
</dbReference>
<evidence type="ECO:0000256" key="3">
    <source>
        <dbReference type="ARBA" id="ARBA00022705"/>
    </source>
</evidence>
<evidence type="ECO:0000313" key="11">
    <source>
        <dbReference type="Proteomes" id="UP000149016"/>
    </source>
</evidence>
<keyword evidence="6" id="KW-0862">Zinc</keyword>
<evidence type="ECO:0000313" key="9">
    <source>
        <dbReference type="EMBL" id="AVR53431.1"/>
    </source>
</evidence>
<keyword evidence="3" id="KW-0235">DNA replication</keyword>
<dbReference type="EMBL" id="KR296657">
    <property type="protein sequence ID" value="ANG65540.1"/>
    <property type="molecule type" value="Genomic_DNA"/>
</dbReference>
<dbReference type="GO" id="GO:0004386">
    <property type="term" value="F:helicase activity"/>
    <property type="evidence" value="ECO:0007669"/>
    <property type="project" value="UniProtKB-KW"/>
</dbReference>
<evidence type="ECO:0000256" key="6">
    <source>
        <dbReference type="ARBA" id="ARBA00022833"/>
    </source>
</evidence>
<keyword evidence="7" id="KW-0378">Hydrolase</keyword>
<keyword evidence="2" id="KW-0808">Transferase</keyword>
<keyword evidence="5" id="KW-0863">Zinc-finger</keyword>
<keyword evidence="7" id="KW-0347">Helicase</keyword>
<dbReference type="GO" id="GO:0003899">
    <property type="term" value="F:DNA-directed RNA polymerase activity"/>
    <property type="evidence" value="ECO:0007669"/>
    <property type="project" value="InterPro"/>
</dbReference>
<dbReference type="GO" id="GO:0006260">
    <property type="term" value="P:DNA replication"/>
    <property type="evidence" value="ECO:0007669"/>
    <property type="project" value="UniProtKB-KW"/>
</dbReference>
<dbReference type="Pfam" id="PF03121">
    <property type="entry name" value="Herpes_UL52"/>
    <property type="match status" value="1"/>
</dbReference>
<organism evidence="7 11">
    <name type="scientific">Feline herpesvirus 1</name>
    <name type="common">FeHV-1</name>
    <name type="synonym">Feline viral rhinotracheitis virus</name>
    <dbReference type="NCBI Taxonomy" id="10334"/>
    <lineage>
        <taxon>Viruses</taxon>
        <taxon>Duplodnaviria</taxon>
        <taxon>Heunggongvirae</taxon>
        <taxon>Peploviricota</taxon>
        <taxon>Herviviricetes</taxon>
        <taxon>Herpesvirales</taxon>
        <taxon>Orthoherpesviridae</taxon>
        <taxon>Alphaherpesvirinae</taxon>
        <taxon>Varicellovirus</taxon>
        <taxon>Varicellovirus felidalpha1</taxon>
    </lineage>
</organism>
<dbReference type="GeneID" id="8658532"/>
<keyword evidence="1" id="KW-1048">Host nucleus</keyword>
<dbReference type="OrthoDB" id="917at10239"/>
<keyword evidence="4" id="KW-0479">Metal-binding</keyword>
<evidence type="ECO:0000313" key="7">
    <source>
        <dbReference type="EMBL" id="ACT88305.1"/>
    </source>
</evidence>
<evidence type="ECO:0000256" key="5">
    <source>
        <dbReference type="ARBA" id="ARBA00022771"/>
    </source>
</evidence>
<evidence type="ECO:0000256" key="4">
    <source>
        <dbReference type="ARBA" id="ARBA00022723"/>
    </source>
</evidence>
<dbReference type="InterPro" id="IPR033685">
    <property type="entry name" value="HSV_PRIM"/>
</dbReference>
<dbReference type="KEGG" id="vg:8658532"/>
<reference evidence="9" key="4">
    <citation type="submission" date="2018-03" db="EMBL/GenBank/DDBJ databases">
        <title>Feline Herpesvirus 1 isolate HR-1.</title>
        <authorList>
            <person name="Tian J."/>
            <person name="Liu Y."/>
            <person name="Liu X."/>
            <person name="Sun X."/>
            <person name="Zhang J."/>
            <person name="Qu L."/>
        </authorList>
    </citation>
    <scope>NUCLEOTIDE SEQUENCE</scope>
    <source>
        <strain evidence="9">HR-1</strain>
    </source>
</reference>
<dbReference type="Proteomes" id="UP000098246">
    <property type="component" value="Segment"/>
</dbReference>
<reference evidence="7" key="1">
    <citation type="submission" date="2009-12" db="EMBL/GenBank/DDBJ databases">
        <authorList>
            <person name="Tai S.-H."/>
            <person name="Niikura M."/>
            <person name="Cheng H.H."/>
            <person name="Kruger J.M."/>
            <person name="Wise A.G."/>
            <person name="Maes R.K."/>
        </authorList>
    </citation>
    <scope>NUCLEOTIDE SEQUENCE</scope>
    <source>
        <strain evidence="7">C-27</strain>
    </source>
</reference>
<keyword evidence="11" id="KW-1185">Reference proteome</keyword>
<dbReference type="EMBL" id="MH027320">
    <property type="protein sequence ID" value="AVR53431.1"/>
    <property type="molecule type" value="mRNA"/>
</dbReference>
<evidence type="ECO:0000313" key="10">
    <source>
        <dbReference type="Proteomes" id="UP000098246"/>
    </source>
</evidence>